<keyword evidence="9" id="KW-1185">Reference proteome</keyword>
<feature type="compositionally biased region" description="Basic and acidic residues" evidence="5">
    <location>
        <begin position="156"/>
        <end position="170"/>
    </location>
</feature>
<feature type="compositionally biased region" description="Basic residues" evidence="5">
    <location>
        <begin position="580"/>
        <end position="589"/>
    </location>
</feature>
<feature type="compositionally biased region" description="Polar residues" evidence="5">
    <location>
        <begin position="619"/>
        <end position="631"/>
    </location>
</feature>
<dbReference type="Pfam" id="PF08159">
    <property type="entry name" value="NUC153"/>
    <property type="match status" value="1"/>
</dbReference>
<dbReference type="OrthoDB" id="431825at2759"/>
<name>A0A9P8PHV0_9ASCO</name>
<dbReference type="InterPro" id="IPR056750">
    <property type="entry name" value="RRM_ESF1"/>
</dbReference>
<feature type="region of interest" description="Disordered" evidence="5">
    <location>
        <begin position="82"/>
        <end position="207"/>
    </location>
</feature>
<comment type="subcellular location">
    <subcellularLocation>
        <location evidence="1">Nucleus</location>
        <location evidence="1">Nucleolus</location>
    </subcellularLocation>
</comment>
<evidence type="ECO:0000256" key="2">
    <source>
        <dbReference type="ARBA" id="ARBA00009087"/>
    </source>
</evidence>
<feature type="compositionally biased region" description="Basic residues" evidence="5">
    <location>
        <begin position="496"/>
        <end position="509"/>
    </location>
</feature>
<feature type="compositionally biased region" description="Basic and acidic residues" evidence="5">
    <location>
        <begin position="570"/>
        <end position="579"/>
    </location>
</feature>
<dbReference type="PANTHER" id="PTHR12202">
    <property type="entry name" value="ESF1 HOMOLOG"/>
    <property type="match status" value="1"/>
</dbReference>
<gene>
    <name evidence="8" type="ORF">WICMUC_004376</name>
</gene>
<accession>A0A9P8PHV0</accession>
<feature type="region of interest" description="Disordered" evidence="5">
    <location>
        <begin position="251"/>
        <end position="285"/>
    </location>
</feature>
<proteinExistence type="inferred from homology"/>
<feature type="compositionally biased region" description="Basic and acidic residues" evidence="5">
    <location>
        <begin position="82"/>
        <end position="97"/>
    </location>
</feature>
<feature type="region of interest" description="Disordered" evidence="5">
    <location>
        <begin position="570"/>
        <end position="590"/>
    </location>
</feature>
<dbReference type="PANTHER" id="PTHR12202:SF0">
    <property type="entry name" value="ESF1 HOMOLOG"/>
    <property type="match status" value="1"/>
</dbReference>
<evidence type="ECO:0000256" key="4">
    <source>
        <dbReference type="ARBA" id="ARBA00023242"/>
    </source>
</evidence>
<evidence type="ECO:0000256" key="1">
    <source>
        <dbReference type="ARBA" id="ARBA00004604"/>
    </source>
</evidence>
<feature type="compositionally biased region" description="Basic and acidic residues" evidence="5">
    <location>
        <begin position="195"/>
        <end position="206"/>
    </location>
</feature>
<evidence type="ECO:0000256" key="5">
    <source>
        <dbReference type="SAM" id="MobiDB-lite"/>
    </source>
</evidence>
<dbReference type="AlphaFoldDB" id="A0A9P8PHV0"/>
<dbReference type="GO" id="GO:0006364">
    <property type="term" value="P:rRNA processing"/>
    <property type="evidence" value="ECO:0007669"/>
    <property type="project" value="InterPro"/>
</dbReference>
<feature type="region of interest" description="Disordered" evidence="5">
    <location>
        <begin position="612"/>
        <end position="679"/>
    </location>
</feature>
<dbReference type="GO" id="GO:0005730">
    <property type="term" value="C:nucleolus"/>
    <property type="evidence" value="ECO:0007669"/>
    <property type="project" value="UniProtKB-SubCell"/>
</dbReference>
<dbReference type="EMBL" id="JAEUBF010001168">
    <property type="protein sequence ID" value="KAH3672281.1"/>
    <property type="molecule type" value="Genomic_DNA"/>
</dbReference>
<feature type="compositionally biased region" description="Basic and acidic residues" evidence="5">
    <location>
        <begin position="450"/>
        <end position="460"/>
    </location>
</feature>
<evidence type="ECO:0008006" key="10">
    <source>
        <dbReference type="Google" id="ProtNLM"/>
    </source>
</evidence>
<evidence type="ECO:0000259" key="7">
    <source>
        <dbReference type="Pfam" id="PF25121"/>
    </source>
</evidence>
<dbReference type="Proteomes" id="UP000769528">
    <property type="component" value="Unassembled WGS sequence"/>
</dbReference>
<feature type="compositionally biased region" description="Acidic residues" evidence="5">
    <location>
        <begin position="174"/>
        <end position="194"/>
    </location>
</feature>
<dbReference type="GO" id="GO:0003723">
    <property type="term" value="F:RNA binding"/>
    <property type="evidence" value="ECO:0007669"/>
    <property type="project" value="TreeGrafter"/>
</dbReference>
<reference evidence="8" key="1">
    <citation type="journal article" date="2021" name="Open Biol.">
        <title>Shared evolutionary footprints suggest mitochondrial oxidative damage underlies multiple complex I losses in fungi.</title>
        <authorList>
            <person name="Schikora-Tamarit M.A."/>
            <person name="Marcet-Houben M."/>
            <person name="Nosek J."/>
            <person name="Gabaldon T."/>
        </authorList>
    </citation>
    <scope>NUCLEOTIDE SEQUENCE</scope>
    <source>
        <strain evidence="8">CBS6341</strain>
    </source>
</reference>
<dbReference type="InterPro" id="IPR012580">
    <property type="entry name" value="NUC153"/>
</dbReference>
<comment type="caution">
    <text evidence="8">The sequence shown here is derived from an EMBL/GenBank/DDBJ whole genome shotgun (WGS) entry which is preliminary data.</text>
</comment>
<feature type="region of interest" description="Disordered" evidence="5">
    <location>
        <begin position="450"/>
        <end position="545"/>
    </location>
</feature>
<dbReference type="Pfam" id="PF25121">
    <property type="entry name" value="RRM_ESF1"/>
    <property type="match status" value="1"/>
</dbReference>
<feature type="domain" description="ESF1 RRM" evidence="7">
    <location>
        <begin position="206"/>
        <end position="365"/>
    </location>
</feature>
<feature type="compositionally biased region" description="Basic and acidic residues" evidence="5">
    <location>
        <begin position="633"/>
        <end position="646"/>
    </location>
</feature>
<organism evidence="8 9">
    <name type="scientific">Wickerhamomyces mucosus</name>
    <dbReference type="NCBI Taxonomy" id="1378264"/>
    <lineage>
        <taxon>Eukaryota</taxon>
        <taxon>Fungi</taxon>
        <taxon>Dikarya</taxon>
        <taxon>Ascomycota</taxon>
        <taxon>Saccharomycotina</taxon>
        <taxon>Saccharomycetes</taxon>
        <taxon>Phaffomycetales</taxon>
        <taxon>Wickerhamomycetaceae</taxon>
        <taxon>Wickerhamomyces</taxon>
    </lineage>
</organism>
<evidence type="ECO:0000259" key="6">
    <source>
        <dbReference type="Pfam" id="PF08159"/>
    </source>
</evidence>
<feature type="compositionally biased region" description="Basic and acidic residues" evidence="5">
    <location>
        <begin position="510"/>
        <end position="531"/>
    </location>
</feature>
<feature type="compositionally biased region" description="Basic and acidic residues" evidence="5">
    <location>
        <begin position="669"/>
        <end position="679"/>
    </location>
</feature>
<feature type="compositionally biased region" description="Basic and acidic residues" evidence="5">
    <location>
        <begin position="251"/>
        <end position="264"/>
    </location>
</feature>
<sequence>MAKGSKTDKSQRSAITNDERFSGVHNDPRFQLPKRRDFKVQLDDRFTKSDLDGLKRKAKIDKYGRKLKITDDKSTLERYYKIKGDDKTLKNQKKPEDKEDNDEQFEDDASDDELDVTKDDEVKNGATETFVGEIFESDQSAKSDDDGEEIPVSIADRARGEGLPEDHESSGDESSSDEESSGDDDYDDKDEDIIEETKPEVGDPAKRFAVVNLDWDHVRSVDLMATFQSFVPSGGHIDSVSIYPSEFGKERLQKEEIEGPPREVFKKKKGKKQHEDSDSDSELDTQDLFEEADGEEDYDSNSLRKYQLQRLRYYYAVIVCDSIKTAKSIYDNVDGTEYESTANFFDLRFIPDEMEFDDDESRDTCDKIPSNYKPESFVTDALQHSKVKLTWDETPAERAKLSSKAFSQRELDDMDFKAYLASDNSDDEEDHQEDLKSKYRNLLGSSTKIGDRDIFDKGNDNDDVDMEITFTPGLDENAVSSEAPINPDEESTIDKLKRKSKERRKARKDKIKELKEQELEQRKTSKDETKKSQTSKKIQKEQTDKSQAELELLMLDENVENKKSQHFNLKEIVRSEKEKSKKNKHRRKEKIVEDDFKADLNDPRFAEIFTNHDFAIDPSQPQFKKTSTMNQILDERKKRREERDSYSSEANNKKRKFGAASQANGVHSLVEKLKQKSRK</sequence>
<feature type="compositionally biased region" description="Acidic residues" evidence="5">
    <location>
        <begin position="98"/>
        <end position="114"/>
    </location>
</feature>
<feature type="domain" description="NUC153" evidence="6">
    <location>
        <begin position="602"/>
        <end position="629"/>
    </location>
</feature>
<keyword evidence="4" id="KW-0539">Nucleus</keyword>
<evidence type="ECO:0000256" key="3">
    <source>
        <dbReference type="ARBA" id="ARBA00023054"/>
    </source>
</evidence>
<evidence type="ECO:0000313" key="9">
    <source>
        <dbReference type="Proteomes" id="UP000769528"/>
    </source>
</evidence>
<comment type="similarity">
    <text evidence="2">Belongs to the ESF1 family.</text>
</comment>
<protein>
    <recommendedName>
        <fullName evidence="10">NUC153 domain-containing protein</fullName>
    </recommendedName>
</protein>
<keyword evidence="3" id="KW-0175">Coiled coil</keyword>
<dbReference type="InterPro" id="IPR039754">
    <property type="entry name" value="Esf1"/>
</dbReference>
<feature type="region of interest" description="Disordered" evidence="5">
    <location>
        <begin position="1"/>
        <end position="36"/>
    </location>
</feature>
<evidence type="ECO:0000313" key="8">
    <source>
        <dbReference type="EMBL" id="KAH3672281.1"/>
    </source>
</evidence>
<reference evidence="8" key="2">
    <citation type="submission" date="2021-01" db="EMBL/GenBank/DDBJ databases">
        <authorList>
            <person name="Schikora-Tamarit M.A."/>
        </authorList>
    </citation>
    <scope>NUCLEOTIDE SEQUENCE</scope>
    <source>
        <strain evidence="8">CBS6341</strain>
    </source>
</reference>